<protein>
    <submittedName>
        <fullName evidence="2">Uncharacterized protein</fullName>
    </submittedName>
</protein>
<gene>
    <name evidence="2" type="ORF">BCY88_11670</name>
</gene>
<dbReference type="EMBL" id="MCAS01000067">
    <property type="protein sequence ID" value="RKF31430.1"/>
    <property type="molecule type" value="Genomic_DNA"/>
</dbReference>
<comment type="caution">
    <text evidence="2">The sequence shown here is derived from an EMBL/GenBank/DDBJ whole genome shotgun (WGS) entry which is preliminary data.</text>
</comment>
<evidence type="ECO:0000256" key="1">
    <source>
        <dbReference type="SAM" id="MobiDB-lite"/>
    </source>
</evidence>
<dbReference type="AlphaFoldDB" id="A0A3R7I5F1"/>
<sequence length="113" mass="11323">MTKIDSLSVRGTSGSTPENGTPLAPTGKTAVATPTQTKPGAALVALSGVTTQSAGKSFRTSAAPDVPQHPAHNHVGLTQIAGSLLRQAGRDAEKLAGVATKAADVILEASRKV</sequence>
<evidence type="ECO:0000313" key="3">
    <source>
        <dbReference type="Proteomes" id="UP000283709"/>
    </source>
</evidence>
<proteinExistence type="predicted"/>
<reference evidence="2 3" key="1">
    <citation type="submission" date="2016-07" db="EMBL/GenBank/DDBJ databases">
        <title>Genome analysis of Burkholderia fungorum ES3-20.</title>
        <authorList>
            <person name="Xu D."/>
            <person name="Yao R."/>
            <person name="Zheng S."/>
        </authorList>
    </citation>
    <scope>NUCLEOTIDE SEQUENCE [LARGE SCALE GENOMIC DNA]</scope>
    <source>
        <strain evidence="2 3">ES3-20</strain>
    </source>
</reference>
<feature type="region of interest" description="Disordered" evidence="1">
    <location>
        <begin position="1"/>
        <end position="34"/>
    </location>
</feature>
<accession>A0A3R7I5F1</accession>
<dbReference type="Proteomes" id="UP000283709">
    <property type="component" value="Unassembled WGS sequence"/>
</dbReference>
<evidence type="ECO:0000313" key="2">
    <source>
        <dbReference type="EMBL" id="RKF31430.1"/>
    </source>
</evidence>
<organism evidence="2 3">
    <name type="scientific">Paraburkholderia fungorum</name>
    <dbReference type="NCBI Taxonomy" id="134537"/>
    <lineage>
        <taxon>Bacteria</taxon>
        <taxon>Pseudomonadati</taxon>
        <taxon>Pseudomonadota</taxon>
        <taxon>Betaproteobacteria</taxon>
        <taxon>Burkholderiales</taxon>
        <taxon>Burkholderiaceae</taxon>
        <taxon>Paraburkholderia</taxon>
    </lineage>
</organism>
<dbReference type="RefSeq" id="WP_120348853.1">
    <property type="nucleotide sequence ID" value="NZ_MCAS01000067.1"/>
</dbReference>
<feature type="compositionally biased region" description="Polar residues" evidence="1">
    <location>
        <begin position="9"/>
        <end position="19"/>
    </location>
</feature>
<name>A0A3R7I5F1_9BURK</name>